<feature type="domain" description="Paired box protein 7 C-terminal" evidence="2">
    <location>
        <begin position="35"/>
        <end position="60"/>
    </location>
</feature>
<proteinExistence type="predicted"/>
<evidence type="ECO:0000259" key="2">
    <source>
        <dbReference type="Pfam" id="PF12360"/>
    </source>
</evidence>
<accession>A0AAN8L1M3</accession>
<dbReference type="Proteomes" id="UP001356427">
    <property type="component" value="Unassembled WGS sequence"/>
</dbReference>
<gene>
    <name evidence="3" type="ORF">J4Q44_G00255310</name>
</gene>
<evidence type="ECO:0000256" key="1">
    <source>
        <dbReference type="SAM" id="MobiDB-lite"/>
    </source>
</evidence>
<feature type="region of interest" description="Disordered" evidence="1">
    <location>
        <begin position="13"/>
        <end position="32"/>
    </location>
</feature>
<evidence type="ECO:0000313" key="4">
    <source>
        <dbReference type="Proteomes" id="UP001356427"/>
    </source>
</evidence>
<evidence type="ECO:0000313" key="3">
    <source>
        <dbReference type="EMBL" id="KAK6303077.1"/>
    </source>
</evidence>
<comment type="caution">
    <text evidence="3">The sequence shown here is derived from an EMBL/GenBank/DDBJ whole genome shotgun (WGS) entry which is preliminary data.</text>
</comment>
<keyword evidence="4" id="KW-1185">Reference proteome</keyword>
<sequence length="81" mass="8341">MLRVIVLLEDGSSTLHRPQPLPPSTIHQGGLSVGDSGSAYGLSSNRHGFSSCSDSVINSLSPQMCAGTSRIGVSVSGILPY</sequence>
<dbReference type="EMBL" id="JAGTTL010000024">
    <property type="protein sequence ID" value="KAK6303077.1"/>
    <property type="molecule type" value="Genomic_DNA"/>
</dbReference>
<dbReference type="InterPro" id="IPR022106">
    <property type="entry name" value="Pax7_C"/>
</dbReference>
<dbReference type="AlphaFoldDB" id="A0AAN8L1M3"/>
<reference evidence="3 4" key="1">
    <citation type="submission" date="2021-04" db="EMBL/GenBank/DDBJ databases">
        <authorList>
            <person name="De Guttry C."/>
            <person name="Zahm M."/>
            <person name="Klopp C."/>
            <person name="Cabau C."/>
            <person name="Louis A."/>
            <person name="Berthelot C."/>
            <person name="Parey E."/>
            <person name="Roest Crollius H."/>
            <person name="Montfort J."/>
            <person name="Robinson-Rechavi M."/>
            <person name="Bucao C."/>
            <person name="Bouchez O."/>
            <person name="Gislard M."/>
            <person name="Lluch J."/>
            <person name="Milhes M."/>
            <person name="Lampietro C."/>
            <person name="Lopez Roques C."/>
            <person name="Donnadieu C."/>
            <person name="Braasch I."/>
            <person name="Desvignes T."/>
            <person name="Postlethwait J."/>
            <person name="Bobe J."/>
            <person name="Wedekind C."/>
            <person name="Guiguen Y."/>
        </authorList>
    </citation>
    <scope>NUCLEOTIDE SEQUENCE [LARGE SCALE GENOMIC DNA]</scope>
    <source>
        <strain evidence="3">Cs_M1</strain>
        <tissue evidence="3">Blood</tissue>
    </source>
</reference>
<name>A0AAN8L1M3_9TELE</name>
<organism evidence="3 4">
    <name type="scientific">Coregonus suidteri</name>
    <dbReference type="NCBI Taxonomy" id="861788"/>
    <lineage>
        <taxon>Eukaryota</taxon>
        <taxon>Metazoa</taxon>
        <taxon>Chordata</taxon>
        <taxon>Craniata</taxon>
        <taxon>Vertebrata</taxon>
        <taxon>Euteleostomi</taxon>
        <taxon>Actinopterygii</taxon>
        <taxon>Neopterygii</taxon>
        <taxon>Teleostei</taxon>
        <taxon>Protacanthopterygii</taxon>
        <taxon>Salmoniformes</taxon>
        <taxon>Salmonidae</taxon>
        <taxon>Coregoninae</taxon>
        <taxon>Coregonus</taxon>
    </lineage>
</organism>
<dbReference type="Pfam" id="PF12360">
    <property type="entry name" value="Pax7"/>
    <property type="match status" value="1"/>
</dbReference>
<protein>
    <recommendedName>
        <fullName evidence="2">Paired box protein 7 C-terminal domain-containing protein</fullName>
    </recommendedName>
</protein>